<comment type="similarity">
    <text evidence="1">Belongs to the phage antitermination Q type 1 family.</text>
</comment>
<dbReference type="GO" id="GO:0060567">
    <property type="term" value="P:negative regulation of termination of DNA-templated transcription"/>
    <property type="evidence" value="ECO:0007669"/>
    <property type="project" value="InterPro"/>
</dbReference>
<evidence type="ECO:0000256" key="2">
    <source>
        <dbReference type="ARBA" id="ARBA00023015"/>
    </source>
</evidence>
<comment type="caution">
    <text evidence="5">The sequence shown here is derived from an EMBL/GenBank/DDBJ whole genome shotgun (WGS) entry which is preliminary data.</text>
</comment>
<keyword evidence="2" id="KW-0805">Transcription regulation</keyword>
<dbReference type="GO" id="GO:0003677">
    <property type="term" value="F:DNA binding"/>
    <property type="evidence" value="ECO:0007669"/>
    <property type="project" value="UniProtKB-KW"/>
</dbReference>
<gene>
    <name evidence="5" type="ORF">SAMEA3499901_02357</name>
</gene>
<proteinExistence type="inferred from homology"/>
<dbReference type="AlphaFoldDB" id="A0A1S0W8L8"/>
<keyword evidence="4" id="KW-0804">Transcription</keyword>
<organism evidence="5 6">
    <name type="scientific">Klebsiella pneumoniae</name>
    <dbReference type="NCBI Taxonomy" id="573"/>
    <lineage>
        <taxon>Bacteria</taxon>
        <taxon>Pseudomonadati</taxon>
        <taxon>Pseudomonadota</taxon>
        <taxon>Gammaproteobacteria</taxon>
        <taxon>Enterobacterales</taxon>
        <taxon>Enterobacteriaceae</taxon>
        <taxon>Klebsiella/Raoultella group</taxon>
        <taxon>Klebsiella</taxon>
        <taxon>Klebsiella pneumoniae complex</taxon>
    </lineage>
</organism>
<dbReference type="EMBL" id="UKGE01000008">
    <property type="protein sequence ID" value="SXN31337.1"/>
    <property type="molecule type" value="Genomic_DNA"/>
</dbReference>
<dbReference type="Pfam" id="PF06530">
    <property type="entry name" value="Phage_antitermQ"/>
    <property type="match status" value="1"/>
</dbReference>
<name>A0A1S0W8L8_KLEPN</name>
<evidence type="ECO:0000256" key="1">
    <source>
        <dbReference type="ARBA" id="ARBA00010234"/>
    </source>
</evidence>
<evidence type="ECO:0000256" key="3">
    <source>
        <dbReference type="ARBA" id="ARBA00023125"/>
    </source>
</evidence>
<dbReference type="RefSeq" id="WP_032413621.1">
    <property type="nucleotide sequence ID" value="NZ_BFCR01000044.1"/>
</dbReference>
<evidence type="ECO:0000313" key="6">
    <source>
        <dbReference type="Proteomes" id="UP000259975"/>
    </source>
</evidence>
<keyword evidence="3" id="KW-0238">DNA-binding</keyword>
<dbReference type="Proteomes" id="UP000259975">
    <property type="component" value="Unassembled WGS sequence"/>
</dbReference>
<evidence type="ECO:0000256" key="4">
    <source>
        <dbReference type="ARBA" id="ARBA00023163"/>
    </source>
</evidence>
<sequence length="166" mass="19260">MKLELTNEQHQWIDQWLQLWGAWCQTGKIDKAMINMIAKFMATVEPQAPSRPVCSDDDGLLIDAVIRHYLKNVDENAWKVIFAYYVCNSSEIRIASWQHAVSKPRLMKTRAGNQYKHPSISTIRREVKQIINAALFCLYQPLQNAFNDRESVRKIAKNSHNVLAFQ</sequence>
<reference evidence="5 6" key="1">
    <citation type="submission" date="2018-08" db="EMBL/GenBank/DDBJ databases">
        <authorList>
            <consortium name="Pathogen Informatics"/>
        </authorList>
    </citation>
    <scope>NUCLEOTIDE SEQUENCE [LARGE SCALE GENOMIC DNA]</scope>
    <source>
        <strain evidence="5 6">EuSCAPE_AT029</strain>
    </source>
</reference>
<protein>
    <submittedName>
        <fullName evidence="5">Phage antitermination protein Q</fullName>
    </submittedName>
</protein>
<evidence type="ECO:0000313" key="5">
    <source>
        <dbReference type="EMBL" id="SXN31337.1"/>
    </source>
</evidence>
<accession>A0A1S0W8L8</accession>
<dbReference type="InterPro" id="IPR010534">
    <property type="entry name" value="Phage_933W_GpQ"/>
</dbReference>